<dbReference type="PROSITE" id="PS51257">
    <property type="entry name" value="PROKAR_LIPOPROTEIN"/>
    <property type="match status" value="1"/>
</dbReference>
<evidence type="ECO:0000313" key="4">
    <source>
        <dbReference type="Proteomes" id="UP001449582"/>
    </source>
</evidence>
<keyword evidence="4" id="KW-1185">Reference proteome</keyword>
<feature type="compositionally biased region" description="Low complexity" evidence="1">
    <location>
        <begin position="86"/>
        <end position="105"/>
    </location>
</feature>
<evidence type="ECO:0000256" key="2">
    <source>
        <dbReference type="SAM" id="SignalP"/>
    </source>
</evidence>
<proteinExistence type="predicted"/>
<feature type="chain" id="PRO_5047044429" description="Lipoprotein" evidence="2">
    <location>
        <begin position="26"/>
        <end position="579"/>
    </location>
</feature>
<comment type="caution">
    <text evidence="3">The sequence shown here is derived from an EMBL/GenBank/DDBJ whole genome shotgun (WGS) entry which is preliminary data.</text>
</comment>
<dbReference type="EMBL" id="BAABQM010000002">
    <property type="protein sequence ID" value="GAA5414719.1"/>
    <property type="molecule type" value="Genomic_DNA"/>
</dbReference>
<organism evidence="3 4">
    <name type="scientific">Ureaplasma ceti</name>
    <dbReference type="NCBI Taxonomy" id="3119530"/>
    <lineage>
        <taxon>Bacteria</taxon>
        <taxon>Bacillati</taxon>
        <taxon>Mycoplasmatota</taxon>
        <taxon>Mycoplasmoidales</taxon>
        <taxon>Mycoplasmoidaceae</taxon>
        <taxon>Ureaplasma</taxon>
    </lineage>
</organism>
<accession>A0ABP9UDA9</accession>
<gene>
    <name evidence="3" type="ORF">UREOM_4300</name>
</gene>
<feature type="region of interest" description="Disordered" evidence="1">
    <location>
        <begin position="83"/>
        <end position="105"/>
    </location>
</feature>
<protein>
    <recommendedName>
        <fullName evidence="5">Lipoprotein</fullName>
    </recommendedName>
</protein>
<sequence length="579" mass="63698">MKINKKALGIGLGIFATVALIPTLAVTLTSCGSPATSTTNAKAPKNFFNALNDPYKELNMFAATLDAAHEQYSQPAAAKPVSNGLATRAAAESETAPAASASSETFTQRAKKINDSLRNFVTKLAESKSIKDLTDKNSTVLFVKNDRVSWNANGSNDNSRYNDFQIEQPILYSQIYSTPSVKECPGFGFKFPTPRNDEANKLFDDWFEIGASDQAQGWKDSTVAKLTDAFQGTADFVFYLYDSKNFKSEADVQAFTKMIYDQKVGSSSEFNAGKLVNPNSPVKHVIPLDIEWMYNGNWDVMGQWTMDYLFAQIFANINTEGGINQFYNSSAFDVKNGSINTVTPALTDKASAASQDILNIANEQTWSPMKATEALKTIRPVKPTKEEQAVIDRNKGKNEKFMTTMFNTTGLSLALGIAPDKIVSYDANASMEQYHNLSLYLAGYTSKITTANGTQSKDTFVENATTSQFLSLLDSNNVYALADNRDSFGKGNTTGEDLAPWPLKQTATETQAQGIQLQHEDVGTTSAVKGHCIPVYTERNDTAFTQYSEADNKDFNLQLWNTVTQQATTYTSWINSFKK</sequence>
<name>A0ABP9UDA9_9BACT</name>
<feature type="signal peptide" evidence="2">
    <location>
        <begin position="1"/>
        <end position="25"/>
    </location>
</feature>
<evidence type="ECO:0008006" key="5">
    <source>
        <dbReference type="Google" id="ProtNLM"/>
    </source>
</evidence>
<dbReference type="RefSeq" id="WP_353289879.1">
    <property type="nucleotide sequence ID" value="NZ_BAABQM010000002.1"/>
</dbReference>
<evidence type="ECO:0000256" key="1">
    <source>
        <dbReference type="SAM" id="MobiDB-lite"/>
    </source>
</evidence>
<keyword evidence="2" id="KW-0732">Signal</keyword>
<dbReference type="Proteomes" id="UP001449582">
    <property type="component" value="Unassembled WGS sequence"/>
</dbReference>
<reference evidence="3" key="1">
    <citation type="submission" date="2024-02" db="EMBL/GenBank/DDBJ databases">
        <title>Draft genome sequence of new strains in genus Ureaplasma.</title>
        <authorList>
            <person name="Nakajima Y."/>
            <person name="Segawa T."/>
        </authorList>
    </citation>
    <scope>NUCLEOTIDE SEQUENCE [LARGE SCALE GENOMIC DNA]</scope>
    <source>
        <strain evidence="3">OM1</strain>
    </source>
</reference>
<evidence type="ECO:0000313" key="3">
    <source>
        <dbReference type="EMBL" id="GAA5414719.1"/>
    </source>
</evidence>